<evidence type="ECO:0000256" key="5">
    <source>
        <dbReference type="ARBA" id="ARBA00023136"/>
    </source>
</evidence>
<dbReference type="Pfam" id="PF13396">
    <property type="entry name" value="PLDc_N"/>
    <property type="match status" value="1"/>
</dbReference>
<evidence type="ECO:0000256" key="4">
    <source>
        <dbReference type="ARBA" id="ARBA00022989"/>
    </source>
</evidence>
<comment type="caution">
    <text evidence="7">The sequence shown here is derived from an EMBL/GenBank/DDBJ whole genome shotgun (WGS) entry which is preliminary data.</text>
</comment>
<dbReference type="Proteomes" id="UP000316882">
    <property type="component" value="Unassembled WGS sequence"/>
</dbReference>
<dbReference type="EMBL" id="BJMH01000042">
    <property type="protein sequence ID" value="GEB35477.1"/>
    <property type="molecule type" value="Genomic_DNA"/>
</dbReference>
<dbReference type="GeneID" id="87613267"/>
<keyword evidence="5" id="KW-0472">Membrane</keyword>
<dbReference type="AlphaFoldDB" id="A0A4Y3PQH9"/>
<feature type="domain" description="Cardiolipin synthase N-terminal" evidence="6">
    <location>
        <begin position="18"/>
        <end position="62"/>
    </location>
</feature>
<reference evidence="7 8" key="1">
    <citation type="submission" date="2019-06" db="EMBL/GenBank/DDBJ databases">
        <title>Whole genome shotgun sequence of Brevibacillus parabrevis NBRC 12334.</title>
        <authorList>
            <person name="Hosoyama A."/>
            <person name="Uohara A."/>
            <person name="Ohji S."/>
            <person name="Ichikawa N."/>
        </authorList>
    </citation>
    <scope>NUCLEOTIDE SEQUENCE [LARGE SCALE GENOMIC DNA]</scope>
    <source>
        <strain evidence="7 8">NBRC 12334</strain>
    </source>
</reference>
<keyword evidence="2" id="KW-1003">Cell membrane</keyword>
<evidence type="ECO:0000313" key="7">
    <source>
        <dbReference type="EMBL" id="GEB35477.1"/>
    </source>
</evidence>
<comment type="subcellular location">
    <subcellularLocation>
        <location evidence="1">Cell membrane</location>
        <topology evidence="1">Multi-pass membrane protein</topology>
    </subcellularLocation>
</comment>
<keyword evidence="3" id="KW-0812">Transmembrane</keyword>
<keyword evidence="4" id="KW-1133">Transmembrane helix</keyword>
<dbReference type="GO" id="GO:0005886">
    <property type="term" value="C:plasma membrane"/>
    <property type="evidence" value="ECO:0007669"/>
    <property type="project" value="UniProtKB-SubCell"/>
</dbReference>
<proteinExistence type="predicted"/>
<keyword evidence="8" id="KW-1185">Reference proteome</keyword>
<evidence type="ECO:0000313" key="8">
    <source>
        <dbReference type="Proteomes" id="UP000316882"/>
    </source>
</evidence>
<dbReference type="STRING" id="54914.AV540_01945"/>
<sequence>MEVDMQLLAPLIGIQLLLMVIALIDLVRRDAGRVAGGKKWPWALGIIFINTLGPIVYFFVGRKD</sequence>
<evidence type="ECO:0000256" key="1">
    <source>
        <dbReference type="ARBA" id="ARBA00004651"/>
    </source>
</evidence>
<gene>
    <name evidence="7" type="ORF">BPA01_50570</name>
</gene>
<protein>
    <recommendedName>
        <fullName evidence="6">Cardiolipin synthase N-terminal domain-containing protein</fullName>
    </recommendedName>
</protein>
<organism evidence="7 8">
    <name type="scientific">Brevibacillus parabrevis</name>
    <dbReference type="NCBI Taxonomy" id="54914"/>
    <lineage>
        <taxon>Bacteria</taxon>
        <taxon>Bacillati</taxon>
        <taxon>Bacillota</taxon>
        <taxon>Bacilli</taxon>
        <taxon>Bacillales</taxon>
        <taxon>Paenibacillaceae</taxon>
        <taxon>Brevibacillus</taxon>
    </lineage>
</organism>
<dbReference type="OrthoDB" id="3243324at2"/>
<name>A0A4Y3PQH9_BREPA</name>
<dbReference type="RefSeq" id="WP_063231004.1">
    <property type="nucleotide sequence ID" value="NZ_BJMH01000042.1"/>
</dbReference>
<evidence type="ECO:0000259" key="6">
    <source>
        <dbReference type="Pfam" id="PF13396"/>
    </source>
</evidence>
<evidence type="ECO:0000256" key="2">
    <source>
        <dbReference type="ARBA" id="ARBA00022475"/>
    </source>
</evidence>
<dbReference type="InterPro" id="IPR027379">
    <property type="entry name" value="CLS_N"/>
</dbReference>
<evidence type="ECO:0000256" key="3">
    <source>
        <dbReference type="ARBA" id="ARBA00022692"/>
    </source>
</evidence>
<accession>A0A4Y3PQH9</accession>